<organism evidence="1 2">
    <name type="scientific">Araneus ventricosus</name>
    <name type="common">Orbweaver spider</name>
    <name type="synonym">Epeira ventricosa</name>
    <dbReference type="NCBI Taxonomy" id="182803"/>
    <lineage>
        <taxon>Eukaryota</taxon>
        <taxon>Metazoa</taxon>
        <taxon>Ecdysozoa</taxon>
        <taxon>Arthropoda</taxon>
        <taxon>Chelicerata</taxon>
        <taxon>Arachnida</taxon>
        <taxon>Araneae</taxon>
        <taxon>Araneomorphae</taxon>
        <taxon>Entelegynae</taxon>
        <taxon>Araneoidea</taxon>
        <taxon>Araneidae</taxon>
        <taxon>Araneus</taxon>
    </lineage>
</organism>
<evidence type="ECO:0000313" key="1">
    <source>
        <dbReference type="EMBL" id="GBN13323.1"/>
    </source>
</evidence>
<proteinExistence type="predicted"/>
<evidence type="ECO:0000313" key="2">
    <source>
        <dbReference type="Proteomes" id="UP000499080"/>
    </source>
</evidence>
<accession>A0A4Y2LH94</accession>
<dbReference type="Proteomes" id="UP000499080">
    <property type="component" value="Unassembled WGS sequence"/>
</dbReference>
<feature type="non-terminal residue" evidence="1">
    <location>
        <position position="1"/>
    </location>
</feature>
<sequence>FGTLNTFINLSLSNPIPIPDFAFWGSSPHQTPAIVPTDLYIDPKPAELDMFFVPVQLRIRQKEDVFLLAKFPEASLDVSYFVFASHSSVRPGDFLSSKWIAAHKSLTDLPKSVLLPLTREET</sequence>
<dbReference type="EMBL" id="BGPR01118583">
    <property type="protein sequence ID" value="GBN13323.1"/>
    <property type="molecule type" value="Genomic_DNA"/>
</dbReference>
<keyword evidence="2" id="KW-1185">Reference proteome</keyword>
<comment type="caution">
    <text evidence="1">The sequence shown here is derived from an EMBL/GenBank/DDBJ whole genome shotgun (WGS) entry which is preliminary data.</text>
</comment>
<name>A0A4Y2LH94_ARAVE</name>
<protein>
    <submittedName>
        <fullName evidence="1">Uncharacterized protein</fullName>
    </submittedName>
</protein>
<dbReference type="AlphaFoldDB" id="A0A4Y2LH94"/>
<gene>
    <name evidence="1" type="ORF">AVEN_148279_1</name>
</gene>
<reference evidence="1 2" key="1">
    <citation type="journal article" date="2019" name="Sci. Rep.">
        <title>Orb-weaving spider Araneus ventricosus genome elucidates the spidroin gene catalogue.</title>
        <authorList>
            <person name="Kono N."/>
            <person name="Nakamura H."/>
            <person name="Ohtoshi R."/>
            <person name="Moran D.A.P."/>
            <person name="Shinohara A."/>
            <person name="Yoshida Y."/>
            <person name="Fujiwara M."/>
            <person name="Mori M."/>
            <person name="Tomita M."/>
            <person name="Arakawa K."/>
        </authorList>
    </citation>
    <scope>NUCLEOTIDE SEQUENCE [LARGE SCALE GENOMIC DNA]</scope>
</reference>